<accession>A0A453BWA6</accession>
<dbReference type="AlphaFoldDB" id="A0A453BWA6"/>
<evidence type="ECO:0000313" key="1">
    <source>
        <dbReference type="EnsemblPlants" id="AET2Gv20656600.2"/>
    </source>
</evidence>
<sequence length="52" mass="6001">MSILVITVDLQCCRCKKKIKNVLECLKGKTSAHSYTGNGIFETRKLFQNYYL</sequence>
<reference evidence="2" key="1">
    <citation type="journal article" date="2014" name="Science">
        <title>Ancient hybridizations among the ancestral genomes of bread wheat.</title>
        <authorList>
            <consortium name="International Wheat Genome Sequencing Consortium,"/>
            <person name="Marcussen T."/>
            <person name="Sandve S.R."/>
            <person name="Heier L."/>
            <person name="Spannagl M."/>
            <person name="Pfeifer M."/>
            <person name="Jakobsen K.S."/>
            <person name="Wulff B.B."/>
            <person name="Steuernagel B."/>
            <person name="Mayer K.F."/>
            <person name="Olsen O.A."/>
        </authorList>
    </citation>
    <scope>NUCLEOTIDE SEQUENCE [LARGE SCALE GENOMIC DNA]</scope>
    <source>
        <strain evidence="2">cv. AL8/78</strain>
    </source>
</reference>
<reference evidence="1" key="4">
    <citation type="submission" date="2019-03" db="UniProtKB">
        <authorList>
            <consortium name="EnsemblPlants"/>
        </authorList>
    </citation>
    <scope>IDENTIFICATION</scope>
</reference>
<reference evidence="2" key="2">
    <citation type="journal article" date="2017" name="Nat. Plants">
        <title>The Aegilops tauschii genome reveals multiple impacts of transposons.</title>
        <authorList>
            <person name="Zhao G."/>
            <person name="Zou C."/>
            <person name="Li K."/>
            <person name="Wang K."/>
            <person name="Li T."/>
            <person name="Gao L."/>
            <person name="Zhang X."/>
            <person name="Wang H."/>
            <person name="Yang Z."/>
            <person name="Liu X."/>
            <person name="Jiang W."/>
            <person name="Mao L."/>
            <person name="Kong X."/>
            <person name="Jiao Y."/>
            <person name="Jia J."/>
        </authorList>
    </citation>
    <scope>NUCLEOTIDE SEQUENCE [LARGE SCALE GENOMIC DNA]</scope>
    <source>
        <strain evidence="2">cv. AL8/78</strain>
    </source>
</reference>
<dbReference type="Proteomes" id="UP000015105">
    <property type="component" value="Chromosome 2D"/>
</dbReference>
<name>A0A453BWA6_AEGTS</name>
<proteinExistence type="predicted"/>
<reference evidence="1" key="3">
    <citation type="journal article" date="2017" name="Nature">
        <title>Genome sequence of the progenitor of the wheat D genome Aegilops tauschii.</title>
        <authorList>
            <person name="Luo M.C."/>
            <person name="Gu Y.Q."/>
            <person name="Puiu D."/>
            <person name="Wang H."/>
            <person name="Twardziok S.O."/>
            <person name="Deal K.R."/>
            <person name="Huo N."/>
            <person name="Zhu T."/>
            <person name="Wang L."/>
            <person name="Wang Y."/>
            <person name="McGuire P.E."/>
            <person name="Liu S."/>
            <person name="Long H."/>
            <person name="Ramasamy R.K."/>
            <person name="Rodriguez J.C."/>
            <person name="Van S.L."/>
            <person name="Yuan L."/>
            <person name="Wang Z."/>
            <person name="Xia Z."/>
            <person name="Xiao L."/>
            <person name="Anderson O.D."/>
            <person name="Ouyang S."/>
            <person name="Liang Y."/>
            <person name="Zimin A.V."/>
            <person name="Pertea G."/>
            <person name="Qi P."/>
            <person name="Bennetzen J.L."/>
            <person name="Dai X."/>
            <person name="Dawson M.W."/>
            <person name="Muller H.G."/>
            <person name="Kugler K."/>
            <person name="Rivarola-Duarte L."/>
            <person name="Spannagl M."/>
            <person name="Mayer K.F.X."/>
            <person name="Lu F.H."/>
            <person name="Bevan M.W."/>
            <person name="Leroy P."/>
            <person name="Li P."/>
            <person name="You F.M."/>
            <person name="Sun Q."/>
            <person name="Liu Z."/>
            <person name="Lyons E."/>
            <person name="Wicker T."/>
            <person name="Salzberg S.L."/>
            <person name="Devos K.M."/>
            <person name="Dvorak J."/>
        </authorList>
    </citation>
    <scope>NUCLEOTIDE SEQUENCE [LARGE SCALE GENOMIC DNA]</scope>
    <source>
        <strain evidence="1">cv. AL8/78</strain>
    </source>
</reference>
<evidence type="ECO:0008006" key="3">
    <source>
        <dbReference type="Google" id="ProtNLM"/>
    </source>
</evidence>
<protein>
    <recommendedName>
        <fullName evidence="3">HMA domain-containing protein</fullName>
    </recommendedName>
</protein>
<evidence type="ECO:0000313" key="2">
    <source>
        <dbReference type="Proteomes" id="UP000015105"/>
    </source>
</evidence>
<organism evidence="1 2">
    <name type="scientific">Aegilops tauschii subsp. strangulata</name>
    <name type="common">Goatgrass</name>
    <dbReference type="NCBI Taxonomy" id="200361"/>
    <lineage>
        <taxon>Eukaryota</taxon>
        <taxon>Viridiplantae</taxon>
        <taxon>Streptophyta</taxon>
        <taxon>Embryophyta</taxon>
        <taxon>Tracheophyta</taxon>
        <taxon>Spermatophyta</taxon>
        <taxon>Magnoliopsida</taxon>
        <taxon>Liliopsida</taxon>
        <taxon>Poales</taxon>
        <taxon>Poaceae</taxon>
        <taxon>BOP clade</taxon>
        <taxon>Pooideae</taxon>
        <taxon>Triticodae</taxon>
        <taxon>Triticeae</taxon>
        <taxon>Triticinae</taxon>
        <taxon>Aegilops</taxon>
    </lineage>
</organism>
<dbReference type="EnsemblPlants" id="AET2Gv20656600.2">
    <property type="protein sequence ID" value="AET2Gv20656600.2"/>
    <property type="gene ID" value="AET2Gv20656600"/>
</dbReference>
<reference evidence="1" key="5">
    <citation type="journal article" date="2021" name="G3 (Bethesda)">
        <title>Aegilops tauschii genome assembly Aet v5.0 features greater sequence contiguity and improved annotation.</title>
        <authorList>
            <person name="Wang L."/>
            <person name="Zhu T."/>
            <person name="Rodriguez J.C."/>
            <person name="Deal K.R."/>
            <person name="Dubcovsky J."/>
            <person name="McGuire P.E."/>
            <person name="Lux T."/>
            <person name="Spannagl M."/>
            <person name="Mayer K.F.X."/>
            <person name="Baldrich P."/>
            <person name="Meyers B.C."/>
            <person name="Huo N."/>
            <person name="Gu Y.Q."/>
            <person name="Zhou H."/>
            <person name="Devos K.M."/>
            <person name="Bennetzen J.L."/>
            <person name="Unver T."/>
            <person name="Budak H."/>
            <person name="Gulick P.J."/>
            <person name="Galiba G."/>
            <person name="Kalapos B."/>
            <person name="Nelson D.R."/>
            <person name="Li P."/>
            <person name="You F.M."/>
            <person name="Luo M.C."/>
            <person name="Dvorak J."/>
        </authorList>
    </citation>
    <scope>NUCLEOTIDE SEQUENCE [LARGE SCALE GENOMIC DNA]</scope>
    <source>
        <strain evidence="1">cv. AL8/78</strain>
    </source>
</reference>
<dbReference type="Gramene" id="AET2Gv20656600.2">
    <property type="protein sequence ID" value="AET2Gv20656600.2"/>
    <property type="gene ID" value="AET2Gv20656600"/>
</dbReference>
<keyword evidence="2" id="KW-1185">Reference proteome</keyword>